<keyword evidence="1" id="KW-0479">Metal-binding</keyword>
<feature type="region of interest" description="Disordered" evidence="7">
    <location>
        <begin position="278"/>
        <end position="392"/>
    </location>
</feature>
<evidence type="ECO:0000256" key="7">
    <source>
        <dbReference type="SAM" id="MobiDB-lite"/>
    </source>
</evidence>
<feature type="domain" description="BTB" evidence="8">
    <location>
        <begin position="30"/>
        <end position="95"/>
    </location>
</feature>
<dbReference type="CDD" id="cd18315">
    <property type="entry name" value="BTB_POZ_BAB-like"/>
    <property type="match status" value="1"/>
</dbReference>
<evidence type="ECO:0000256" key="3">
    <source>
        <dbReference type="ARBA" id="ARBA00022771"/>
    </source>
</evidence>
<dbReference type="Proteomes" id="UP000694843">
    <property type="component" value="Unplaced"/>
</dbReference>
<dbReference type="FunFam" id="3.30.160.60:FF:000690">
    <property type="entry name" value="Zinc finger protein 354C"/>
    <property type="match status" value="1"/>
</dbReference>
<dbReference type="InterPro" id="IPR013087">
    <property type="entry name" value="Znf_C2H2_type"/>
</dbReference>
<dbReference type="Pfam" id="PF00096">
    <property type="entry name" value="zf-C2H2"/>
    <property type="match status" value="2"/>
</dbReference>
<feature type="compositionally biased region" description="Basic and acidic residues" evidence="7">
    <location>
        <begin position="121"/>
        <end position="134"/>
    </location>
</feature>
<dbReference type="PANTHER" id="PTHR23110">
    <property type="entry name" value="BTB DOMAIN TRANSCRIPTION FACTOR"/>
    <property type="match status" value="1"/>
</dbReference>
<dbReference type="RefSeq" id="XP_018006787.1">
    <property type="nucleotide sequence ID" value="XM_018151298.2"/>
</dbReference>
<dbReference type="InterPro" id="IPR036236">
    <property type="entry name" value="Znf_C2H2_sf"/>
</dbReference>
<protein>
    <submittedName>
        <fullName evidence="11">Longitudinals lacking protein, isoforms H/M/V isoform X34</fullName>
    </submittedName>
</protein>
<dbReference type="GO" id="GO:0003006">
    <property type="term" value="P:developmental process involved in reproduction"/>
    <property type="evidence" value="ECO:0007669"/>
    <property type="project" value="UniProtKB-ARBA"/>
</dbReference>
<evidence type="ECO:0000313" key="10">
    <source>
        <dbReference type="Proteomes" id="UP000694843"/>
    </source>
</evidence>
<dbReference type="OrthoDB" id="6077919at2759"/>
<dbReference type="SUPFAM" id="SSF54695">
    <property type="entry name" value="POZ domain"/>
    <property type="match status" value="1"/>
</dbReference>
<feature type="domain" description="C2H2-type" evidence="9">
    <location>
        <begin position="434"/>
        <end position="457"/>
    </location>
</feature>
<keyword evidence="10" id="KW-1185">Reference proteome</keyword>
<dbReference type="SMART" id="SM00355">
    <property type="entry name" value="ZnF_C2H2"/>
    <property type="match status" value="2"/>
</dbReference>
<evidence type="ECO:0000313" key="11">
    <source>
        <dbReference type="RefSeq" id="XP_018006787.1"/>
    </source>
</evidence>
<dbReference type="GO" id="GO:0003682">
    <property type="term" value="F:chromatin binding"/>
    <property type="evidence" value="ECO:0007669"/>
    <property type="project" value="UniProtKB-ARBA"/>
</dbReference>
<dbReference type="OMA" id="QPERDNT"/>
<feature type="compositionally biased region" description="Low complexity" evidence="7">
    <location>
        <begin position="168"/>
        <end position="184"/>
    </location>
</feature>
<name>A0A8B7MYY1_HYAAZ</name>
<dbReference type="SUPFAM" id="SSF57667">
    <property type="entry name" value="beta-beta-alpha zinc fingers"/>
    <property type="match status" value="1"/>
</dbReference>
<dbReference type="PROSITE" id="PS50097">
    <property type="entry name" value="BTB"/>
    <property type="match status" value="1"/>
</dbReference>
<keyword evidence="4" id="KW-0862">Zinc</keyword>
<dbReference type="GeneID" id="108664648"/>
<evidence type="ECO:0000256" key="1">
    <source>
        <dbReference type="ARBA" id="ARBA00022723"/>
    </source>
</evidence>
<dbReference type="PANTHER" id="PTHR23110:SF98">
    <property type="entry name" value="PRE-LOLA-G, ISOFORM C-RELATED"/>
    <property type="match status" value="1"/>
</dbReference>
<feature type="domain" description="C2H2-type" evidence="9">
    <location>
        <begin position="406"/>
        <end position="433"/>
    </location>
</feature>
<feature type="compositionally biased region" description="Polar residues" evidence="7">
    <location>
        <begin position="351"/>
        <end position="392"/>
    </location>
</feature>
<dbReference type="InterPro" id="IPR000210">
    <property type="entry name" value="BTB/POZ_dom"/>
</dbReference>
<evidence type="ECO:0000259" key="8">
    <source>
        <dbReference type="PROSITE" id="PS50097"/>
    </source>
</evidence>
<evidence type="ECO:0000256" key="2">
    <source>
        <dbReference type="ARBA" id="ARBA00022737"/>
    </source>
</evidence>
<dbReference type="PROSITE" id="PS00028">
    <property type="entry name" value="ZINC_FINGER_C2H2_1"/>
    <property type="match status" value="2"/>
</dbReference>
<evidence type="ECO:0000256" key="6">
    <source>
        <dbReference type="PROSITE-ProRule" id="PRU00042"/>
    </source>
</evidence>
<dbReference type="InterPro" id="IPR011333">
    <property type="entry name" value="SKP1/BTB/POZ_sf"/>
</dbReference>
<feature type="region of interest" description="Disordered" evidence="7">
    <location>
        <begin position="114"/>
        <end position="255"/>
    </location>
</feature>
<evidence type="ECO:0000259" key="9">
    <source>
        <dbReference type="PROSITE" id="PS50157"/>
    </source>
</evidence>
<proteinExistence type="predicted"/>
<reference evidence="11" key="1">
    <citation type="submission" date="2025-08" db="UniProtKB">
        <authorList>
            <consortium name="RefSeq"/>
        </authorList>
    </citation>
    <scope>IDENTIFICATION</scope>
    <source>
        <tissue evidence="11">Whole organism</tissue>
    </source>
</reference>
<dbReference type="GO" id="GO:0048666">
    <property type="term" value="P:neuron development"/>
    <property type="evidence" value="ECO:0007669"/>
    <property type="project" value="UniProtKB-ARBA"/>
</dbReference>
<feature type="compositionally biased region" description="Basic and acidic residues" evidence="7">
    <location>
        <begin position="147"/>
        <end position="166"/>
    </location>
</feature>
<evidence type="ECO:0000256" key="4">
    <source>
        <dbReference type="ARBA" id="ARBA00022833"/>
    </source>
</evidence>
<dbReference type="Pfam" id="PF00651">
    <property type="entry name" value="BTB"/>
    <property type="match status" value="1"/>
</dbReference>
<gene>
    <name evidence="11" type="primary">LOC108664648</name>
</gene>
<dbReference type="Gene3D" id="3.30.160.60">
    <property type="entry name" value="Classic Zinc Finger"/>
    <property type="match status" value="2"/>
</dbReference>
<keyword evidence="3 6" id="KW-0863">Zinc-finger</keyword>
<dbReference type="GO" id="GO:0006357">
    <property type="term" value="P:regulation of transcription by RNA polymerase II"/>
    <property type="evidence" value="ECO:0007669"/>
    <property type="project" value="TreeGrafter"/>
</dbReference>
<dbReference type="GO" id="GO:0005634">
    <property type="term" value="C:nucleus"/>
    <property type="evidence" value="ECO:0007669"/>
    <property type="project" value="TreeGrafter"/>
</dbReference>
<dbReference type="AlphaFoldDB" id="A0A8B7MYY1"/>
<keyword evidence="5" id="KW-0539">Nucleus</keyword>
<keyword evidence="2" id="KW-0677">Repeat</keyword>
<dbReference type="InterPro" id="IPR051095">
    <property type="entry name" value="Dros_DevTransReg"/>
</dbReference>
<accession>A0A8B7MYY1</accession>
<sequence length="469" mass="50759">MEELLSLKWNNHRSTFIHVLGILRDKQLYTDATLACDGKFYSVHKLVLSTCSDYFSAMLDRTNCKSPVIVLKDIKCEDLEALLDYMYLGEVNVRQSDLATLIKAAECLRVKGLAVPDDEPPASKKRETQTRRNDPSSSPPAKRKRRNDVVDDGRDDVRPARVDRRRSSSPARSSSRPKSPAISSTPLSPVNHHRSTPQKQQSSSNSDHHAVESSPKTSHSVAGGGGGTDDGALGDPVHSSESTNNQAYASDQVEPYVKVEMDDGSGADLEAYDLSNDGAFKEEGEDGGGSTTGDGGGDLSNDLPEFLQQATGPMAGGAFGHSSFSGSTSFQPGDLAGWQGDGSNVGFPHLNFSSAESASQQNAPGAINSSEDSSTTFRAHAQASENISSLRPQRTYTADDNSQQAFPCHICGRQISRKYDFNRHLLTHTGKTLYACSVCSREFNRSSNLYRHMRSAHPTVAMPLIGEEP</sequence>
<dbReference type="GO" id="GO:0048513">
    <property type="term" value="P:animal organ development"/>
    <property type="evidence" value="ECO:0007669"/>
    <property type="project" value="UniProtKB-ARBA"/>
</dbReference>
<dbReference type="PROSITE" id="PS50157">
    <property type="entry name" value="ZINC_FINGER_C2H2_2"/>
    <property type="match status" value="2"/>
</dbReference>
<feature type="compositionally biased region" description="Polar residues" evidence="7">
    <location>
        <begin position="239"/>
        <end position="249"/>
    </location>
</feature>
<feature type="compositionally biased region" description="Low complexity" evidence="7">
    <location>
        <begin position="320"/>
        <end position="333"/>
    </location>
</feature>
<dbReference type="SMART" id="SM00225">
    <property type="entry name" value="BTB"/>
    <property type="match status" value="1"/>
</dbReference>
<feature type="compositionally biased region" description="Gly residues" evidence="7">
    <location>
        <begin position="287"/>
        <end position="298"/>
    </location>
</feature>
<dbReference type="GO" id="GO:0008270">
    <property type="term" value="F:zinc ion binding"/>
    <property type="evidence" value="ECO:0007669"/>
    <property type="project" value="UniProtKB-KW"/>
</dbReference>
<evidence type="ECO:0000256" key="5">
    <source>
        <dbReference type="ARBA" id="ARBA00023242"/>
    </source>
</evidence>
<organism evidence="10 11">
    <name type="scientific">Hyalella azteca</name>
    <name type="common">Amphipod</name>
    <dbReference type="NCBI Taxonomy" id="294128"/>
    <lineage>
        <taxon>Eukaryota</taxon>
        <taxon>Metazoa</taxon>
        <taxon>Ecdysozoa</taxon>
        <taxon>Arthropoda</taxon>
        <taxon>Crustacea</taxon>
        <taxon>Multicrustacea</taxon>
        <taxon>Malacostraca</taxon>
        <taxon>Eumalacostraca</taxon>
        <taxon>Peracarida</taxon>
        <taxon>Amphipoda</taxon>
        <taxon>Senticaudata</taxon>
        <taxon>Talitrida</taxon>
        <taxon>Talitroidea</taxon>
        <taxon>Hyalellidae</taxon>
        <taxon>Hyalella</taxon>
    </lineage>
</organism>
<dbReference type="Gene3D" id="3.30.710.10">
    <property type="entry name" value="Potassium Channel Kv1.1, Chain A"/>
    <property type="match status" value="1"/>
</dbReference>